<name>A0A4Y2D095_ARAVE</name>
<feature type="compositionally biased region" description="Polar residues" evidence="1">
    <location>
        <begin position="81"/>
        <end position="92"/>
    </location>
</feature>
<keyword evidence="3" id="KW-1185">Reference proteome</keyword>
<accession>A0A4Y2D095</accession>
<sequence>MKQTSGSAGLDIVRKWISESQQESLTEEDASYFVPQERAIVTPQRYQGPPRKKKLSNRGEYILRTVSAALKARSDWEDSVPSGTGQLPENST</sequence>
<evidence type="ECO:0000313" key="3">
    <source>
        <dbReference type="Proteomes" id="UP000499080"/>
    </source>
</evidence>
<protein>
    <submittedName>
        <fullName evidence="2">Uncharacterized protein</fullName>
    </submittedName>
</protein>
<evidence type="ECO:0000313" key="2">
    <source>
        <dbReference type="EMBL" id="GBM10172.1"/>
    </source>
</evidence>
<dbReference type="AlphaFoldDB" id="A0A4Y2D095"/>
<feature type="region of interest" description="Disordered" evidence="1">
    <location>
        <begin position="73"/>
        <end position="92"/>
    </location>
</feature>
<reference evidence="2 3" key="1">
    <citation type="journal article" date="2019" name="Sci. Rep.">
        <title>Orb-weaving spider Araneus ventricosus genome elucidates the spidroin gene catalogue.</title>
        <authorList>
            <person name="Kono N."/>
            <person name="Nakamura H."/>
            <person name="Ohtoshi R."/>
            <person name="Moran D.A.P."/>
            <person name="Shinohara A."/>
            <person name="Yoshida Y."/>
            <person name="Fujiwara M."/>
            <person name="Mori M."/>
            <person name="Tomita M."/>
            <person name="Arakawa K."/>
        </authorList>
    </citation>
    <scope>NUCLEOTIDE SEQUENCE [LARGE SCALE GENOMIC DNA]</scope>
</reference>
<evidence type="ECO:0000256" key="1">
    <source>
        <dbReference type="SAM" id="MobiDB-lite"/>
    </source>
</evidence>
<dbReference type="EMBL" id="BGPR01000281">
    <property type="protein sequence ID" value="GBM10172.1"/>
    <property type="molecule type" value="Genomic_DNA"/>
</dbReference>
<dbReference type="Proteomes" id="UP000499080">
    <property type="component" value="Unassembled WGS sequence"/>
</dbReference>
<organism evidence="2 3">
    <name type="scientific">Araneus ventricosus</name>
    <name type="common">Orbweaver spider</name>
    <name type="synonym">Epeira ventricosa</name>
    <dbReference type="NCBI Taxonomy" id="182803"/>
    <lineage>
        <taxon>Eukaryota</taxon>
        <taxon>Metazoa</taxon>
        <taxon>Ecdysozoa</taxon>
        <taxon>Arthropoda</taxon>
        <taxon>Chelicerata</taxon>
        <taxon>Arachnida</taxon>
        <taxon>Araneae</taxon>
        <taxon>Araneomorphae</taxon>
        <taxon>Entelegynae</taxon>
        <taxon>Araneoidea</taxon>
        <taxon>Araneidae</taxon>
        <taxon>Araneus</taxon>
    </lineage>
</organism>
<proteinExistence type="predicted"/>
<gene>
    <name evidence="2" type="ORF">AVEN_258772_1</name>
</gene>
<comment type="caution">
    <text evidence="2">The sequence shown here is derived from an EMBL/GenBank/DDBJ whole genome shotgun (WGS) entry which is preliminary data.</text>
</comment>